<reference evidence="3 4" key="1">
    <citation type="submission" date="2016-10" db="EMBL/GenBank/DDBJ databases">
        <authorList>
            <person name="de Groot N.N."/>
        </authorList>
    </citation>
    <scope>NUCLEOTIDE SEQUENCE [LARGE SCALE GENOMIC DNA]</scope>
    <source>
        <strain evidence="3 4">DSM 45434</strain>
    </source>
</reference>
<proteinExistence type="predicted"/>
<dbReference type="EMBL" id="LT629765">
    <property type="protein sequence ID" value="SDS71342.1"/>
    <property type="molecule type" value="Genomic_DNA"/>
</dbReference>
<evidence type="ECO:0000313" key="3">
    <source>
        <dbReference type="EMBL" id="SDS71342.1"/>
    </source>
</evidence>
<protein>
    <submittedName>
        <fullName evidence="3">Uncharacterized protein</fullName>
    </submittedName>
</protein>
<feature type="region of interest" description="Disordered" evidence="1">
    <location>
        <begin position="581"/>
        <end position="644"/>
    </location>
</feature>
<gene>
    <name evidence="3" type="ORF">SAMN04488539_2232</name>
</gene>
<feature type="region of interest" description="Disordered" evidence="1">
    <location>
        <begin position="405"/>
        <end position="447"/>
    </location>
</feature>
<keyword evidence="2" id="KW-0732">Signal</keyword>
<dbReference type="STRING" id="1203190.GCA_000312345_00708"/>
<accession>A0A1H1UFQ5</accession>
<dbReference type="RefSeq" id="WP_083337274.1">
    <property type="nucleotide sequence ID" value="NZ_LT629765.1"/>
</dbReference>
<sequence length="655" mass="68406">MRRAPQVCAAALAGALALSPAAAAPAGGIAIPTDPSNPAVAQQWANPNIRPGEGERATVELVAGPAAIAAHDPVAVTLRVTNTSDETLTGLSITPRRGPATGSPEDQRAAAIADVAEYGVVGRPRGVDTQLAPGENAELSLEILEDELPLPGLATYPLMFALSDETGLLDTERFHLDVRGEDSGPRPGLTMLFPLSAPIDIVPGETGQAPETPPLVLASDALAGELAEGGRLSQLVDVYEDAASDPAVAAATCLAVDPALVDTAERMSRGYIVSSTRPDIAQQPKRLRDSWGSDDDVPEGEPGRGSEDAAAWLERLAGIAAEHCLMALPWANADLNAVANTGDVWLMREAIERGPFTLGRVLDNPGLFNVVLPGFGYVGQDVAPGLGWADHTRSTVPTGGMSQAWDAAQTAANPSSSRRVEGEQRTTLDRQDLPGAPGAAAPAPTTPVRVLVASNTLRESETSPGELPGDSERFAWLSPGVLAVEYQHALASTLAEVGPHPETTGYSRPWLRSTLEDDSLHARAVNAASGVRLAVRASRSVAGEGTPEPVLVTPPASWDPASAATIMAAVGDLVSTTAQPMPLDDYLAPPPASPRLPRRGARTRTRRSTPTRRSSRRGSRPASSTTCRACLSTTPRSPSPATRRRCRCGATCLWR</sequence>
<feature type="signal peptide" evidence="2">
    <location>
        <begin position="1"/>
        <end position="23"/>
    </location>
</feature>
<feature type="compositionally biased region" description="Basic and acidic residues" evidence="1">
    <location>
        <begin position="418"/>
        <end position="432"/>
    </location>
</feature>
<organism evidence="3 4">
    <name type="scientific">Corynebacterium timonense</name>
    <dbReference type="NCBI Taxonomy" id="441500"/>
    <lineage>
        <taxon>Bacteria</taxon>
        <taxon>Bacillati</taxon>
        <taxon>Actinomycetota</taxon>
        <taxon>Actinomycetes</taxon>
        <taxon>Mycobacteriales</taxon>
        <taxon>Corynebacteriaceae</taxon>
        <taxon>Corynebacterium</taxon>
    </lineage>
</organism>
<evidence type="ECO:0000256" key="2">
    <source>
        <dbReference type="SAM" id="SignalP"/>
    </source>
</evidence>
<name>A0A1H1UFQ5_9CORY</name>
<dbReference type="Proteomes" id="UP000182237">
    <property type="component" value="Chromosome I"/>
</dbReference>
<evidence type="ECO:0000256" key="1">
    <source>
        <dbReference type="SAM" id="MobiDB-lite"/>
    </source>
</evidence>
<feature type="compositionally biased region" description="Basic residues" evidence="1">
    <location>
        <begin position="596"/>
        <end position="619"/>
    </location>
</feature>
<feature type="compositionally biased region" description="Low complexity" evidence="1">
    <location>
        <begin position="434"/>
        <end position="447"/>
    </location>
</feature>
<feature type="compositionally biased region" description="Low complexity" evidence="1">
    <location>
        <begin position="620"/>
        <end position="641"/>
    </location>
</feature>
<feature type="chain" id="PRO_5009262093" evidence="2">
    <location>
        <begin position="24"/>
        <end position="655"/>
    </location>
</feature>
<dbReference type="AlphaFoldDB" id="A0A1H1UFQ5"/>
<evidence type="ECO:0000313" key="4">
    <source>
        <dbReference type="Proteomes" id="UP000182237"/>
    </source>
</evidence>
<feature type="region of interest" description="Disordered" evidence="1">
    <location>
        <begin position="280"/>
        <end position="307"/>
    </location>
</feature>
<dbReference type="eggNOG" id="COG3170">
    <property type="taxonomic scope" value="Bacteria"/>
</dbReference>
<keyword evidence="4" id="KW-1185">Reference proteome</keyword>